<evidence type="ECO:0000256" key="3">
    <source>
        <dbReference type="ARBA" id="ARBA00022741"/>
    </source>
</evidence>
<dbReference type="InterPro" id="IPR027417">
    <property type="entry name" value="P-loop_NTPase"/>
</dbReference>
<organism evidence="10 11">
    <name type="scientific">Catonella massiliensis</name>
    <dbReference type="NCBI Taxonomy" id="2799636"/>
    <lineage>
        <taxon>Bacteria</taxon>
        <taxon>Bacillati</taxon>
        <taxon>Bacillota</taxon>
        <taxon>Clostridia</taxon>
        <taxon>Lachnospirales</taxon>
        <taxon>Lachnospiraceae</taxon>
        <taxon>Catonella</taxon>
    </lineage>
</organism>
<dbReference type="RefSeq" id="WP_208430223.1">
    <property type="nucleotide sequence ID" value="NZ_JAEPRJ010000001.1"/>
</dbReference>
<evidence type="ECO:0000256" key="6">
    <source>
        <dbReference type="ARBA" id="ARBA00023136"/>
    </source>
</evidence>
<sequence>MQKKYKKKRKNWFSTLLSYADGREHRLWLSVILSIVSIVSGLIPFYCVYRMVDAYMVGALGNAVIIFWGAIGVLAYTVKIVCFGFSTGLSHYVAYYVLEGLRLKIAETFLKAPLGEVQAHSIGEIKNVIVDRIEEIEPPLAHMIPEGSGHLVFPAVSLIALFLLDFRVAFGSLLSLPIGFAFMLITFAISGKSMEKYMESNVRLNSVIVEYIEGIEVIRAFGKAGSSYKKYADTVLEYKEFVINWMRNTWVTMKLAFAFMPATLLGVVPVSLYLVSCGSLSVSEMTLAVMLALSMVVSFAKLEIFANSIQQMKYTVDQTEAFLNMTRLSEPEAEAILNGRDVHLKNVHFFYSEKSGEILHGIDLTLPEGSYTALVGPSGGGKSTLARLIARFWDVCDGSIEIGGVDIRNIPIAQLSELVSFVTQDNFLFQASIKENIRIGKPSATDEEVIAAAKRARCDEFISKLPYGYDTSAGEAGKKLSGGEKQRIAIARIMLKNAPIVILDEATAFTDPENEHLIQQSISELTKGKTLLVIAHRLSTVKDADKIVVLNGGRVEAVGTHEELLKGSPLYKKMWSAHIGAKRWTLQGKEDKVNV</sequence>
<evidence type="ECO:0000259" key="9">
    <source>
        <dbReference type="PROSITE" id="PS50929"/>
    </source>
</evidence>
<evidence type="ECO:0000259" key="8">
    <source>
        <dbReference type="PROSITE" id="PS50893"/>
    </source>
</evidence>
<evidence type="ECO:0000256" key="1">
    <source>
        <dbReference type="ARBA" id="ARBA00004651"/>
    </source>
</evidence>
<dbReference type="Pfam" id="PF00664">
    <property type="entry name" value="ABC_membrane"/>
    <property type="match status" value="1"/>
</dbReference>
<feature type="transmembrane region" description="Helical" evidence="7">
    <location>
        <begin position="255"/>
        <end position="275"/>
    </location>
</feature>
<dbReference type="InterPro" id="IPR039421">
    <property type="entry name" value="Type_1_exporter"/>
</dbReference>
<feature type="transmembrane region" description="Helical" evidence="7">
    <location>
        <begin position="55"/>
        <end position="76"/>
    </location>
</feature>
<dbReference type="Gene3D" id="1.20.1560.10">
    <property type="entry name" value="ABC transporter type 1, transmembrane domain"/>
    <property type="match status" value="1"/>
</dbReference>
<name>A0ABS1J433_9FIRM</name>
<keyword evidence="6 7" id="KW-0472">Membrane</keyword>
<keyword evidence="2 7" id="KW-0812">Transmembrane</keyword>
<evidence type="ECO:0000256" key="7">
    <source>
        <dbReference type="SAM" id="Phobius"/>
    </source>
</evidence>
<dbReference type="InterPro" id="IPR017871">
    <property type="entry name" value="ABC_transporter-like_CS"/>
</dbReference>
<dbReference type="InterPro" id="IPR036640">
    <property type="entry name" value="ABC1_TM_sf"/>
</dbReference>
<evidence type="ECO:0000313" key="11">
    <source>
        <dbReference type="Proteomes" id="UP000604730"/>
    </source>
</evidence>
<dbReference type="PROSITE" id="PS50929">
    <property type="entry name" value="ABC_TM1F"/>
    <property type="match status" value="1"/>
</dbReference>
<keyword evidence="5 7" id="KW-1133">Transmembrane helix</keyword>
<feature type="transmembrane region" description="Helical" evidence="7">
    <location>
        <begin position="27"/>
        <end position="49"/>
    </location>
</feature>
<evidence type="ECO:0000256" key="4">
    <source>
        <dbReference type="ARBA" id="ARBA00022840"/>
    </source>
</evidence>
<proteinExistence type="predicted"/>
<evidence type="ECO:0000256" key="2">
    <source>
        <dbReference type="ARBA" id="ARBA00022692"/>
    </source>
</evidence>
<keyword evidence="4 10" id="KW-0067">ATP-binding</keyword>
<feature type="domain" description="ABC transporter" evidence="8">
    <location>
        <begin position="342"/>
        <end position="577"/>
    </location>
</feature>
<keyword evidence="3" id="KW-0547">Nucleotide-binding</keyword>
<feature type="transmembrane region" description="Helical" evidence="7">
    <location>
        <begin position="170"/>
        <end position="189"/>
    </location>
</feature>
<dbReference type="Gene3D" id="3.40.50.300">
    <property type="entry name" value="P-loop containing nucleotide triphosphate hydrolases"/>
    <property type="match status" value="1"/>
</dbReference>
<protein>
    <submittedName>
        <fullName evidence="10">ABC transporter ATP-binding protein</fullName>
    </submittedName>
</protein>
<keyword evidence="11" id="KW-1185">Reference proteome</keyword>
<dbReference type="InterPro" id="IPR011527">
    <property type="entry name" value="ABC1_TM_dom"/>
</dbReference>
<feature type="transmembrane region" description="Helical" evidence="7">
    <location>
        <begin position="287"/>
        <end position="306"/>
    </location>
</feature>
<dbReference type="EMBL" id="JAEPRJ010000001">
    <property type="protein sequence ID" value="MBK5898830.1"/>
    <property type="molecule type" value="Genomic_DNA"/>
</dbReference>
<dbReference type="Proteomes" id="UP000604730">
    <property type="component" value="Unassembled WGS sequence"/>
</dbReference>
<dbReference type="PANTHER" id="PTHR43394:SF1">
    <property type="entry name" value="ATP-BINDING CASSETTE SUB-FAMILY B MEMBER 10, MITOCHONDRIAL"/>
    <property type="match status" value="1"/>
</dbReference>
<accession>A0ABS1J433</accession>
<dbReference type="SUPFAM" id="SSF52540">
    <property type="entry name" value="P-loop containing nucleoside triphosphate hydrolases"/>
    <property type="match status" value="1"/>
</dbReference>
<dbReference type="PANTHER" id="PTHR43394">
    <property type="entry name" value="ATP-DEPENDENT PERMEASE MDL1, MITOCHONDRIAL"/>
    <property type="match status" value="1"/>
</dbReference>
<dbReference type="InterPro" id="IPR003439">
    <property type="entry name" value="ABC_transporter-like_ATP-bd"/>
</dbReference>
<dbReference type="SMART" id="SM00382">
    <property type="entry name" value="AAA"/>
    <property type="match status" value="1"/>
</dbReference>
<dbReference type="SUPFAM" id="SSF90123">
    <property type="entry name" value="ABC transporter transmembrane region"/>
    <property type="match status" value="1"/>
</dbReference>
<gene>
    <name evidence="10" type="ORF">JJN12_13780</name>
</gene>
<evidence type="ECO:0000313" key="10">
    <source>
        <dbReference type="EMBL" id="MBK5898830.1"/>
    </source>
</evidence>
<dbReference type="PROSITE" id="PS50893">
    <property type="entry name" value="ABC_TRANSPORTER_2"/>
    <property type="match status" value="1"/>
</dbReference>
<feature type="transmembrane region" description="Helical" evidence="7">
    <location>
        <begin position="147"/>
        <end position="164"/>
    </location>
</feature>
<reference evidence="10 11" key="1">
    <citation type="submission" date="2021-01" db="EMBL/GenBank/DDBJ databases">
        <title>Isolation and description of Catonella massiliensis sp. nov., a novel Catonella species, isolated from a stable periodontitis subject.</title>
        <authorList>
            <person name="Antezack A."/>
            <person name="Boxberger M."/>
            <person name="La Scola B."/>
            <person name="Monnet-Corti V."/>
        </authorList>
    </citation>
    <scope>NUCLEOTIDE SEQUENCE [LARGE SCALE GENOMIC DNA]</scope>
    <source>
        <strain evidence="10 11">Marseille-Q4567</strain>
    </source>
</reference>
<evidence type="ECO:0000256" key="5">
    <source>
        <dbReference type="ARBA" id="ARBA00022989"/>
    </source>
</evidence>
<feature type="domain" description="ABC transmembrane type-1" evidence="9">
    <location>
        <begin position="28"/>
        <end position="311"/>
    </location>
</feature>
<comment type="caution">
    <text evidence="10">The sequence shown here is derived from an EMBL/GenBank/DDBJ whole genome shotgun (WGS) entry which is preliminary data.</text>
</comment>
<dbReference type="Pfam" id="PF00005">
    <property type="entry name" value="ABC_tran"/>
    <property type="match status" value="1"/>
</dbReference>
<dbReference type="GO" id="GO:0005524">
    <property type="term" value="F:ATP binding"/>
    <property type="evidence" value="ECO:0007669"/>
    <property type="project" value="UniProtKB-KW"/>
</dbReference>
<dbReference type="PROSITE" id="PS00211">
    <property type="entry name" value="ABC_TRANSPORTER_1"/>
    <property type="match status" value="1"/>
</dbReference>
<comment type="subcellular location">
    <subcellularLocation>
        <location evidence="1">Cell membrane</location>
        <topology evidence="1">Multi-pass membrane protein</topology>
    </subcellularLocation>
</comment>
<dbReference type="InterPro" id="IPR003593">
    <property type="entry name" value="AAA+_ATPase"/>
</dbReference>